<dbReference type="Gene3D" id="3.40.1010.10">
    <property type="entry name" value="Cobalt-precorrin-4 Transmethylase, Domain 1"/>
    <property type="match status" value="1"/>
</dbReference>
<dbReference type="InterPro" id="IPR018063">
    <property type="entry name" value="SAM_MeTrfase_RsmI_CS"/>
</dbReference>
<keyword evidence="3 6" id="KW-0489">Methyltransferase</keyword>
<dbReference type="PROSITE" id="PS01296">
    <property type="entry name" value="RSMI"/>
    <property type="match status" value="1"/>
</dbReference>
<keyword evidence="2 6" id="KW-0698">rRNA processing</keyword>
<proteinExistence type="inferred from homology"/>
<name>A0A0E4GCL9_9FIRM</name>
<dbReference type="NCBIfam" id="TIGR00096">
    <property type="entry name" value="16S rRNA (cytidine(1402)-2'-O)-methyltransferase"/>
    <property type="match status" value="1"/>
</dbReference>
<keyword evidence="5 6" id="KW-0949">S-adenosyl-L-methionine</keyword>
<evidence type="ECO:0000256" key="6">
    <source>
        <dbReference type="HAMAP-Rule" id="MF_01877"/>
    </source>
</evidence>
<comment type="catalytic activity">
    <reaction evidence="6">
        <text>cytidine(1402) in 16S rRNA + S-adenosyl-L-methionine = 2'-O-methylcytidine(1402) in 16S rRNA + S-adenosyl-L-homocysteine + H(+)</text>
        <dbReference type="Rhea" id="RHEA:42924"/>
        <dbReference type="Rhea" id="RHEA-COMP:10285"/>
        <dbReference type="Rhea" id="RHEA-COMP:10286"/>
        <dbReference type="ChEBI" id="CHEBI:15378"/>
        <dbReference type="ChEBI" id="CHEBI:57856"/>
        <dbReference type="ChEBI" id="CHEBI:59789"/>
        <dbReference type="ChEBI" id="CHEBI:74495"/>
        <dbReference type="ChEBI" id="CHEBI:82748"/>
        <dbReference type="EC" id="2.1.1.198"/>
    </reaction>
</comment>
<evidence type="ECO:0000313" key="9">
    <source>
        <dbReference type="Proteomes" id="UP000045545"/>
    </source>
</evidence>
<dbReference type="SUPFAM" id="SSF53790">
    <property type="entry name" value="Tetrapyrrole methylase"/>
    <property type="match status" value="1"/>
</dbReference>
<evidence type="ECO:0000256" key="3">
    <source>
        <dbReference type="ARBA" id="ARBA00022603"/>
    </source>
</evidence>
<dbReference type="Gene3D" id="3.30.950.10">
    <property type="entry name" value="Methyltransferase, Cobalt-precorrin-4 Transmethylase, Domain 2"/>
    <property type="match status" value="1"/>
</dbReference>
<dbReference type="RefSeq" id="WP_052729772.1">
    <property type="nucleotide sequence ID" value="NZ_CGIH01000045.1"/>
</dbReference>
<comment type="similarity">
    <text evidence="6">Belongs to the methyltransferase superfamily. RsmI family.</text>
</comment>
<organism evidence="8 9">
    <name type="scientific">Syntrophomonas zehnderi OL-4</name>
    <dbReference type="NCBI Taxonomy" id="690567"/>
    <lineage>
        <taxon>Bacteria</taxon>
        <taxon>Bacillati</taxon>
        <taxon>Bacillota</taxon>
        <taxon>Clostridia</taxon>
        <taxon>Eubacteriales</taxon>
        <taxon>Syntrophomonadaceae</taxon>
        <taxon>Syntrophomonas</taxon>
    </lineage>
</organism>
<keyword evidence="4 6" id="KW-0808">Transferase</keyword>
<evidence type="ECO:0000256" key="1">
    <source>
        <dbReference type="ARBA" id="ARBA00022490"/>
    </source>
</evidence>
<dbReference type="FunFam" id="3.30.950.10:FF:000002">
    <property type="entry name" value="Ribosomal RNA small subunit methyltransferase I"/>
    <property type="match status" value="1"/>
</dbReference>
<dbReference type="InterPro" id="IPR000878">
    <property type="entry name" value="4pyrrol_Mease"/>
</dbReference>
<evidence type="ECO:0000256" key="5">
    <source>
        <dbReference type="ARBA" id="ARBA00022691"/>
    </source>
</evidence>
<comment type="subcellular location">
    <subcellularLocation>
        <location evidence="6">Cytoplasm</location>
    </subcellularLocation>
</comment>
<sequence length="278" mass="31213">MAAGTLYVCATPIGNLEDVSIRLLKTLRAVDIIACEDTRHTRKLLTRYKIKKRLLSYHEHSGSAREDYLLEELKKGVNIALVSDAGMPGISDPGEKLVKKAIAAGIKVDVVPGPSACTTALAISGLDSRAFVFAGFLPNRRQARLQALRELKNESRTVIIYEAPHRLLDTLADFEEVSGPDQNLVIARELTKQHQQMQRGTVKELREYYEVHRPRGEFCLLFPGQTQETETADLEQIISETAELIKAGMEKKEAFKMKAHEYGIKKSILYKYFVDNPL</sequence>
<evidence type="ECO:0000256" key="4">
    <source>
        <dbReference type="ARBA" id="ARBA00022679"/>
    </source>
</evidence>
<keyword evidence="9" id="KW-1185">Reference proteome</keyword>
<dbReference type="EMBL" id="CGIH01000045">
    <property type="protein sequence ID" value="CFY01252.1"/>
    <property type="molecule type" value="Genomic_DNA"/>
</dbReference>
<dbReference type="InterPro" id="IPR008189">
    <property type="entry name" value="rRNA_ssu_MeTfrase_I"/>
</dbReference>
<comment type="function">
    <text evidence="6">Catalyzes the 2'-O-methylation of the ribose of cytidine 1402 (C1402) in 16S rRNA.</text>
</comment>
<dbReference type="GO" id="GO:0005737">
    <property type="term" value="C:cytoplasm"/>
    <property type="evidence" value="ECO:0007669"/>
    <property type="project" value="UniProtKB-SubCell"/>
</dbReference>
<dbReference type="Proteomes" id="UP000045545">
    <property type="component" value="Unassembled WGS sequence"/>
</dbReference>
<evidence type="ECO:0000256" key="2">
    <source>
        <dbReference type="ARBA" id="ARBA00022552"/>
    </source>
</evidence>
<dbReference type="InterPro" id="IPR014777">
    <property type="entry name" value="4pyrrole_Mease_sub1"/>
</dbReference>
<dbReference type="PANTHER" id="PTHR46111:SF1">
    <property type="entry name" value="RIBOSOMAL RNA SMALL SUBUNIT METHYLTRANSFERASE I"/>
    <property type="match status" value="1"/>
</dbReference>
<accession>A0A0E4GCL9</accession>
<dbReference type="FunFam" id="3.40.1010.10:FF:000007">
    <property type="entry name" value="Ribosomal RNA small subunit methyltransferase I"/>
    <property type="match status" value="1"/>
</dbReference>
<dbReference type="InterPro" id="IPR014776">
    <property type="entry name" value="4pyrrole_Mease_sub2"/>
</dbReference>
<dbReference type="EC" id="2.1.1.198" evidence="6"/>
<dbReference type="InterPro" id="IPR035996">
    <property type="entry name" value="4pyrrol_Methylase_sf"/>
</dbReference>
<dbReference type="HAMAP" id="MF_01877">
    <property type="entry name" value="16SrRNA_methyltr_I"/>
    <property type="match status" value="1"/>
</dbReference>
<evidence type="ECO:0000259" key="7">
    <source>
        <dbReference type="Pfam" id="PF00590"/>
    </source>
</evidence>
<dbReference type="Pfam" id="PF00590">
    <property type="entry name" value="TP_methylase"/>
    <property type="match status" value="1"/>
</dbReference>
<gene>
    <name evidence="6" type="primary">rsmI</name>
    <name evidence="8" type="ORF">2549</name>
</gene>
<reference evidence="8 9" key="1">
    <citation type="submission" date="2015-03" db="EMBL/GenBank/DDBJ databases">
        <authorList>
            <person name="Murphy D."/>
        </authorList>
    </citation>
    <scope>NUCLEOTIDE SEQUENCE [LARGE SCALE GENOMIC DNA]</scope>
    <source>
        <strain evidence="8 9">OL-4</strain>
    </source>
</reference>
<dbReference type="PANTHER" id="PTHR46111">
    <property type="entry name" value="RIBOSOMAL RNA SMALL SUBUNIT METHYLTRANSFERASE I"/>
    <property type="match status" value="1"/>
</dbReference>
<keyword evidence="1 6" id="KW-0963">Cytoplasm</keyword>
<dbReference type="AlphaFoldDB" id="A0A0E4GCL9"/>
<dbReference type="STRING" id="690567.2549"/>
<dbReference type="PIRSF" id="PIRSF005917">
    <property type="entry name" value="MTase_YraL"/>
    <property type="match status" value="1"/>
</dbReference>
<protein>
    <recommendedName>
        <fullName evidence="6">Ribosomal RNA small subunit methyltransferase I</fullName>
        <ecNumber evidence="6">2.1.1.198</ecNumber>
    </recommendedName>
    <alternativeName>
        <fullName evidence="6">16S rRNA 2'-O-ribose C1402 methyltransferase</fullName>
    </alternativeName>
    <alternativeName>
        <fullName evidence="6">rRNA (cytidine-2'-O-)-methyltransferase RsmI</fullName>
    </alternativeName>
</protein>
<feature type="domain" description="Tetrapyrrole methylase" evidence="7">
    <location>
        <begin position="5"/>
        <end position="205"/>
    </location>
</feature>
<evidence type="ECO:0000313" key="8">
    <source>
        <dbReference type="EMBL" id="CFY01252.1"/>
    </source>
</evidence>
<dbReference type="GO" id="GO:0070677">
    <property type="term" value="F:rRNA (cytosine-2'-O-)-methyltransferase activity"/>
    <property type="evidence" value="ECO:0007669"/>
    <property type="project" value="UniProtKB-UniRule"/>
</dbReference>
<dbReference type="CDD" id="cd11648">
    <property type="entry name" value="RsmI"/>
    <property type="match status" value="1"/>
</dbReference>